<dbReference type="Pfam" id="PF03980">
    <property type="entry name" value="Nnf1"/>
    <property type="match status" value="1"/>
</dbReference>
<reference evidence="22" key="1">
    <citation type="journal article" date="2013" name="Nat. Genet.">
        <title>The wheat powdery mildew genome shows the unique evolution of an obligate biotroph.</title>
        <authorList>
            <person name="Wicker T."/>
            <person name="Oberhaensli S."/>
            <person name="Parlange F."/>
            <person name="Buchmann J.P."/>
            <person name="Shatalina M."/>
            <person name="Roffler S."/>
            <person name="Ben-David R."/>
            <person name="Dolezel J."/>
            <person name="Simkova H."/>
            <person name="Schulze-Lefert P."/>
            <person name="Spanu P.D."/>
            <person name="Bruggmann R."/>
            <person name="Amselem J."/>
            <person name="Quesneville H."/>
            <person name="Ver Loren van Themaat E."/>
            <person name="Paape T."/>
            <person name="Shimizu K.K."/>
            <person name="Keller B."/>
        </authorList>
    </citation>
    <scope>NUCLEOTIDE SEQUENCE [LARGE SCALE GENOMIC DNA]</scope>
    <source>
        <strain evidence="22">96224</strain>
    </source>
</reference>
<accession>A0A061HK32</accession>
<evidence type="ECO:0000313" key="21">
    <source>
        <dbReference type="EMBL" id="SUZ08462.1"/>
    </source>
</evidence>
<feature type="region of interest" description="Disordered" evidence="17">
    <location>
        <begin position="952"/>
        <end position="971"/>
    </location>
</feature>
<gene>
    <name evidence="20" type="ORF">BGT96224_473</name>
    <name evidence="21" type="ORF">BGT96224V2_LOCUS1666</name>
</gene>
<keyword evidence="10" id="KW-0249">Electron transport</keyword>
<feature type="compositionally biased region" description="Basic and acidic residues" evidence="17">
    <location>
        <begin position="312"/>
        <end position="322"/>
    </location>
</feature>
<evidence type="ECO:0000256" key="18">
    <source>
        <dbReference type="SAM" id="Phobius"/>
    </source>
</evidence>
<evidence type="ECO:0000256" key="17">
    <source>
        <dbReference type="SAM" id="MobiDB-lite"/>
    </source>
</evidence>
<feature type="compositionally biased region" description="Polar residues" evidence="17">
    <location>
        <begin position="714"/>
        <end position="727"/>
    </location>
</feature>
<feature type="compositionally biased region" description="Basic and acidic residues" evidence="17">
    <location>
        <begin position="286"/>
        <end position="297"/>
    </location>
</feature>
<evidence type="ECO:0000256" key="10">
    <source>
        <dbReference type="ARBA" id="ARBA00022982"/>
    </source>
</evidence>
<keyword evidence="13" id="KW-0539">Nucleus</keyword>
<evidence type="ECO:0000256" key="16">
    <source>
        <dbReference type="SAM" id="Coils"/>
    </source>
</evidence>
<dbReference type="AlphaFoldDB" id="A0A061HK32"/>
<dbReference type="GO" id="GO:0016020">
    <property type="term" value="C:membrane"/>
    <property type="evidence" value="ECO:0007669"/>
    <property type="project" value="UniProtKB-SubCell"/>
</dbReference>
<feature type="transmembrane region" description="Helical" evidence="18">
    <location>
        <begin position="65"/>
        <end position="91"/>
    </location>
</feature>
<feature type="compositionally biased region" description="Basic and acidic residues" evidence="17">
    <location>
        <begin position="691"/>
        <end position="713"/>
    </location>
</feature>
<feature type="compositionally biased region" description="Polar residues" evidence="17">
    <location>
        <begin position="443"/>
        <end position="453"/>
    </location>
</feature>
<reference evidence="21" key="3">
    <citation type="submission" date="2018-07" db="EMBL/GenBank/DDBJ databases">
        <authorList>
            <person name="Quirk P.G."/>
            <person name="Krulwich T.A."/>
        </authorList>
    </citation>
    <scope>NUCLEOTIDE SEQUENCE</scope>
    <source>
        <strain evidence="21">96224</strain>
    </source>
</reference>
<feature type="region of interest" description="Disordered" evidence="17">
    <location>
        <begin position="483"/>
        <end position="669"/>
    </location>
</feature>
<feature type="compositionally biased region" description="Polar residues" evidence="17">
    <location>
        <begin position="839"/>
        <end position="863"/>
    </location>
</feature>
<feature type="domain" description="Cytochrome b561" evidence="19">
    <location>
        <begin position="33"/>
        <end position="229"/>
    </location>
</feature>
<dbReference type="InterPro" id="IPR007128">
    <property type="entry name" value="PMF1/Nnf1"/>
</dbReference>
<dbReference type="InterPro" id="IPR006593">
    <property type="entry name" value="Cyt_b561/ferric_Rdtase_TM"/>
</dbReference>
<feature type="compositionally biased region" description="Low complexity" evidence="17">
    <location>
        <begin position="631"/>
        <end position="643"/>
    </location>
</feature>
<feature type="compositionally biased region" description="Basic and acidic residues" evidence="17">
    <location>
        <begin position="383"/>
        <end position="404"/>
    </location>
</feature>
<dbReference type="GO" id="GO:0005634">
    <property type="term" value="C:nucleus"/>
    <property type="evidence" value="ECO:0007669"/>
    <property type="project" value="UniProtKB-SubCell"/>
</dbReference>
<evidence type="ECO:0000313" key="20">
    <source>
        <dbReference type="EMBL" id="EPQ66351.1"/>
    </source>
</evidence>
<comment type="subcellular location">
    <subcellularLocation>
        <location evidence="3">Chromosome</location>
        <location evidence="3">Centromere</location>
        <location evidence="3">Kinetochore</location>
    </subcellularLocation>
    <subcellularLocation>
        <location evidence="2">Membrane</location>
    </subcellularLocation>
    <subcellularLocation>
        <location evidence="1">Nucleus</location>
    </subcellularLocation>
</comment>
<feature type="region of interest" description="Disordered" evidence="17">
    <location>
        <begin position="252"/>
        <end position="335"/>
    </location>
</feature>
<evidence type="ECO:0000256" key="8">
    <source>
        <dbReference type="ARBA" id="ARBA00022776"/>
    </source>
</evidence>
<dbReference type="GO" id="GO:0051301">
    <property type="term" value="P:cell division"/>
    <property type="evidence" value="ECO:0007669"/>
    <property type="project" value="UniProtKB-KW"/>
</dbReference>
<feature type="transmembrane region" description="Helical" evidence="18">
    <location>
        <begin position="136"/>
        <end position="155"/>
    </location>
</feature>
<dbReference type="HOGENOM" id="CLU_007077_0_0_1"/>
<feature type="compositionally biased region" description="Basic and acidic residues" evidence="17">
    <location>
        <begin position="826"/>
        <end position="837"/>
    </location>
</feature>
<feature type="compositionally biased region" description="Basic residues" evidence="17">
    <location>
        <begin position="275"/>
        <end position="285"/>
    </location>
</feature>
<evidence type="ECO:0000256" key="6">
    <source>
        <dbReference type="ARBA" id="ARBA00022618"/>
    </source>
</evidence>
<keyword evidence="8" id="KW-0498">Mitosis</keyword>
<keyword evidence="4" id="KW-0813">Transport</keyword>
<evidence type="ECO:0000259" key="19">
    <source>
        <dbReference type="PROSITE" id="PS50939"/>
    </source>
</evidence>
<evidence type="ECO:0000256" key="11">
    <source>
        <dbReference type="ARBA" id="ARBA00022989"/>
    </source>
</evidence>
<evidence type="ECO:0000256" key="3">
    <source>
        <dbReference type="ARBA" id="ARBA00004629"/>
    </source>
</evidence>
<evidence type="ECO:0000256" key="12">
    <source>
        <dbReference type="ARBA" id="ARBA00023136"/>
    </source>
</evidence>
<protein>
    <submittedName>
        <fullName evidence="21">Bgt-473</fullName>
    </submittedName>
</protein>
<feature type="compositionally biased region" description="Basic and acidic residues" evidence="17">
    <location>
        <begin position="483"/>
        <end position="506"/>
    </location>
</feature>
<dbReference type="CDD" id="cd08760">
    <property type="entry name" value="Cyt_b561_FRRS1_like"/>
    <property type="match status" value="1"/>
</dbReference>
<feature type="region of interest" description="Disordered" evidence="17">
    <location>
        <begin position="358"/>
        <end position="468"/>
    </location>
</feature>
<proteinExistence type="predicted"/>
<keyword evidence="7 18" id="KW-0812">Transmembrane</keyword>
<keyword evidence="14" id="KW-0131">Cell cycle</keyword>
<dbReference type="InterPro" id="IPR036259">
    <property type="entry name" value="MFS_trans_sf"/>
</dbReference>
<dbReference type="EMBL" id="UIGY01000023">
    <property type="protein sequence ID" value="SUZ08462.1"/>
    <property type="molecule type" value="Genomic_DNA"/>
</dbReference>
<keyword evidence="16" id="KW-0175">Coiled coil</keyword>
<evidence type="ECO:0000256" key="4">
    <source>
        <dbReference type="ARBA" id="ARBA00022448"/>
    </source>
</evidence>
<dbReference type="PANTHER" id="PTHR15459:SF3">
    <property type="entry name" value="POLYAMINE-MODULATED FACTOR 1"/>
    <property type="match status" value="1"/>
</dbReference>
<keyword evidence="11 18" id="KW-1133">Transmembrane helix</keyword>
<dbReference type="SMART" id="SM00665">
    <property type="entry name" value="B561"/>
    <property type="match status" value="1"/>
</dbReference>
<dbReference type="GO" id="GO:0007059">
    <property type="term" value="P:chromosome segregation"/>
    <property type="evidence" value="ECO:0007669"/>
    <property type="project" value="TreeGrafter"/>
</dbReference>
<keyword evidence="5" id="KW-0158">Chromosome</keyword>
<feature type="compositionally biased region" description="Basic and acidic residues" evidence="17">
    <location>
        <begin position="732"/>
        <end position="741"/>
    </location>
</feature>
<name>A0A061HK32_BLUGR</name>
<evidence type="ECO:0000256" key="1">
    <source>
        <dbReference type="ARBA" id="ARBA00004123"/>
    </source>
</evidence>
<evidence type="ECO:0000256" key="13">
    <source>
        <dbReference type="ARBA" id="ARBA00023242"/>
    </source>
</evidence>
<dbReference type="EMBL" id="KE374996">
    <property type="protein sequence ID" value="EPQ66351.1"/>
    <property type="molecule type" value="Genomic_DNA"/>
</dbReference>
<keyword evidence="9" id="KW-0995">Kinetochore</keyword>
<reference evidence="20" key="2">
    <citation type="submission" date="2013-01" db="EMBL/GenBank/DDBJ databases">
        <title>The wheat powdery mildew genome reveals unique evolution of an obligate biotroph.</title>
        <authorList>
            <person name="Oberhaensli S."/>
            <person name="Wicker T."/>
            <person name="Keller B."/>
        </authorList>
    </citation>
    <scope>NUCLEOTIDE SEQUENCE</scope>
    <source>
        <strain evidence="20">96224</strain>
    </source>
</reference>
<dbReference type="Proteomes" id="UP000053110">
    <property type="component" value="Unassembled WGS sequence"/>
</dbReference>
<dbReference type="Gene3D" id="1.20.120.1770">
    <property type="match status" value="1"/>
</dbReference>
<evidence type="ECO:0000256" key="14">
    <source>
        <dbReference type="ARBA" id="ARBA00023306"/>
    </source>
</evidence>
<evidence type="ECO:0000256" key="15">
    <source>
        <dbReference type="ARBA" id="ARBA00023328"/>
    </source>
</evidence>
<dbReference type="PANTHER" id="PTHR15459">
    <property type="entry name" value="POLYAMINE-MODULATED FACTOR 1"/>
    <property type="match status" value="1"/>
</dbReference>
<feature type="coiled-coil region" evidence="16">
    <location>
        <begin position="997"/>
        <end position="1028"/>
    </location>
</feature>
<evidence type="ECO:0000313" key="22">
    <source>
        <dbReference type="Proteomes" id="UP000053110"/>
    </source>
</evidence>
<keyword evidence="6" id="KW-0132">Cell division</keyword>
<evidence type="ECO:0000256" key="9">
    <source>
        <dbReference type="ARBA" id="ARBA00022838"/>
    </source>
</evidence>
<keyword evidence="12 18" id="KW-0472">Membrane</keyword>
<evidence type="ECO:0000256" key="2">
    <source>
        <dbReference type="ARBA" id="ARBA00004370"/>
    </source>
</evidence>
<feature type="region of interest" description="Disordered" evidence="17">
    <location>
        <begin position="691"/>
        <end position="863"/>
    </location>
</feature>
<feature type="compositionally biased region" description="Polar residues" evidence="17">
    <location>
        <begin position="597"/>
        <end position="610"/>
    </location>
</feature>
<dbReference type="OrthoDB" id="19261at2759"/>
<dbReference type="PROSITE" id="PS50939">
    <property type="entry name" value="CYTOCHROME_B561"/>
    <property type="match status" value="1"/>
</dbReference>
<dbReference type="GO" id="GO:0000444">
    <property type="term" value="C:MIS12/MIND type complex"/>
    <property type="evidence" value="ECO:0007669"/>
    <property type="project" value="InterPro"/>
</dbReference>
<organism evidence="21">
    <name type="scientific">Blumeria graminis f. sp. tritici 96224</name>
    <dbReference type="NCBI Taxonomy" id="1268274"/>
    <lineage>
        <taxon>Eukaryota</taxon>
        <taxon>Fungi</taxon>
        <taxon>Dikarya</taxon>
        <taxon>Ascomycota</taxon>
        <taxon>Pezizomycotina</taxon>
        <taxon>Leotiomycetes</taxon>
        <taxon>Erysiphales</taxon>
        <taxon>Erysiphaceae</taxon>
        <taxon>Blumeria</taxon>
    </lineage>
</organism>
<evidence type="ECO:0000256" key="5">
    <source>
        <dbReference type="ARBA" id="ARBA00022454"/>
    </source>
</evidence>
<feature type="transmembrane region" description="Helical" evidence="18">
    <location>
        <begin position="203"/>
        <end position="222"/>
    </location>
</feature>
<feature type="transmembrane region" description="Helical" evidence="18">
    <location>
        <begin position="103"/>
        <end position="124"/>
    </location>
</feature>
<dbReference type="SUPFAM" id="SSF103473">
    <property type="entry name" value="MFS general substrate transporter"/>
    <property type="match status" value="1"/>
</dbReference>
<keyword evidence="15" id="KW-0137">Centromere</keyword>
<evidence type="ECO:0000256" key="7">
    <source>
        <dbReference type="ARBA" id="ARBA00022692"/>
    </source>
</evidence>
<feature type="compositionally biased region" description="Basic and acidic residues" evidence="17">
    <location>
        <begin position="518"/>
        <end position="527"/>
    </location>
</feature>
<sequence length="1062" mass="117721">MAPTDSLSPAGSSTYSSPTMYVGDGTWDSTRNTFLLPNLVGLNFETMRYNGMGNRFASLPQYHKIIAGHGVLAVITFLFIVPAAIMVAQFHKRSKFWATRVHIYLQVLTILLSTVVFTLGWFAVGPSRSFTNPHHGIGMAIYVLVLVQGLAGYFINITSRKMLPRKLPIISMLHHWIGRITALLGFAQAPLGLALYGSPKYTFILYALWMAFLVIIFFILSCRARPLLLHKEIDSSHESTIIESQTARQHGNLAPPFATNAESAIPINDTDERKNRRNQSHRSHNRKDQSRRNENRRNQNVSKTEEFASSELDSRQETKSYVETDVNSGQPRDNGIMDKFYKVIAGIGAAAIVKNWHEKRERSKEDDDYSSMSSDSSPRKLRKPELDSRYDEGSTSVERKEVGRSKRSNTSPREEEVVAAGGLPASQLRSSTPQNAHRRNSYESESYYDSTAASLPRRQERRPRSQNDMFAVLGMGWIAQKLKERRERKESEEREKSESVHTEEKQKSRRSKSSSRPTADRLVRPNDECISTVYTSDLDSPDSSDDSRSVVQPMAASPVPVSLIPGPGATPFQNRAYSTDERSTGVTSAAPGMSEASIRSLNDASRSAVDSQPPKQPLRRNSSRQRKGEVAAAAAAAEAAALAAEEEEQRRKTRSHVGGNSRHSMDGRYTPVSVKLKLHNDDKNHVTLRRLTKEEAAAAREARMAERRQRRPESLSSISAVDTNISNRRYRRPEYTIEQRAEPPSLALSTMPPLCPPSPTAISVAKSKDPSSYPNKHGASGSGLLATARLGSPDSPEAWSGMSPNVSGDNGEAAAERRRRRRQERSRRDGPGERGSSDVRATSVMSSANHSSTNLSAESQSLTPGPRAKAFVTLYYSALQSTLRSVPYESFEACFPLIAAQAPTALRAMWQGMRDGLESFASREFEMILQERAVVRRLNELETIIADARQRRALAADGDKPSPDQGRPSHTLAPDQLIAARLAPLYAAQQGQLNAKLQTLESLNAGLVKEIRNERAEIYRLLERAETMVEDIREAAAELPSLGREACEAMSLLYAADRPSSG</sequence>